<evidence type="ECO:0000313" key="2">
    <source>
        <dbReference type="Proteomes" id="UP000815325"/>
    </source>
</evidence>
<name>A0ABQ7G9M7_DUNSA</name>
<evidence type="ECO:0000313" key="1">
    <source>
        <dbReference type="EMBL" id="KAF5831308.1"/>
    </source>
</evidence>
<evidence type="ECO:0008006" key="3">
    <source>
        <dbReference type="Google" id="ProtNLM"/>
    </source>
</evidence>
<dbReference type="SUPFAM" id="SSF47923">
    <property type="entry name" value="Ypt/Rab-GAP domain of gyp1p"/>
    <property type="match status" value="1"/>
</dbReference>
<gene>
    <name evidence="1" type="ORF">DUNSADRAFT_13309</name>
</gene>
<organism evidence="1 2">
    <name type="scientific">Dunaliella salina</name>
    <name type="common">Green alga</name>
    <name type="synonym">Protococcus salinus</name>
    <dbReference type="NCBI Taxonomy" id="3046"/>
    <lineage>
        <taxon>Eukaryota</taxon>
        <taxon>Viridiplantae</taxon>
        <taxon>Chlorophyta</taxon>
        <taxon>core chlorophytes</taxon>
        <taxon>Chlorophyceae</taxon>
        <taxon>CS clade</taxon>
        <taxon>Chlamydomonadales</taxon>
        <taxon>Dunaliellaceae</taxon>
        <taxon>Dunaliella</taxon>
    </lineage>
</organism>
<protein>
    <recommendedName>
        <fullName evidence="3">Rab-GAP TBC domain-containing protein</fullName>
    </recommendedName>
</protein>
<reference evidence="1" key="1">
    <citation type="submission" date="2017-08" db="EMBL/GenBank/DDBJ databases">
        <authorList>
            <person name="Polle J.E."/>
            <person name="Barry K."/>
            <person name="Cushman J."/>
            <person name="Schmutz J."/>
            <person name="Tran D."/>
            <person name="Hathwaick L.T."/>
            <person name="Yim W.C."/>
            <person name="Jenkins J."/>
            <person name="Mckie-Krisberg Z.M."/>
            <person name="Prochnik S."/>
            <person name="Lindquist E."/>
            <person name="Dockter R.B."/>
            <person name="Adam C."/>
            <person name="Molina H."/>
            <person name="Bunkerborg J."/>
            <person name="Jin E."/>
            <person name="Buchheim M."/>
            <person name="Magnuson J."/>
        </authorList>
    </citation>
    <scope>NUCLEOTIDE SEQUENCE</scope>
    <source>
        <strain evidence="1">CCAP 19/18</strain>
    </source>
</reference>
<keyword evidence="2" id="KW-1185">Reference proteome</keyword>
<dbReference type="Proteomes" id="UP000815325">
    <property type="component" value="Unassembled WGS sequence"/>
</dbReference>
<feature type="non-terminal residue" evidence="1">
    <location>
        <position position="78"/>
    </location>
</feature>
<sequence>MRVLEMHHEVNVRSIEGASVLSMKVDATDCHFAYRMIMVLLRRELTLEQALELWEMLWADSLLHSVPCYRGLLQRMGA</sequence>
<accession>A0ABQ7G9M7</accession>
<dbReference type="InterPro" id="IPR035969">
    <property type="entry name" value="Rab-GAP_TBC_sf"/>
</dbReference>
<comment type="caution">
    <text evidence="1">The sequence shown here is derived from an EMBL/GenBank/DDBJ whole genome shotgun (WGS) entry which is preliminary data.</text>
</comment>
<dbReference type="EMBL" id="MU069958">
    <property type="protein sequence ID" value="KAF5831308.1"/>
    <property type="molecule type" value="Genomic_DNA"/>
</dbReference>
<proteinExistence type="predicted"/>
<dbReference type="Gene3D" id="1.10.472.80">
    <property type="entry name" value="Ypt/Rab-GAP domain of gyp1p, domain 3"/>
    <property type="match status" value="1"/>
</dbReference>